<dbReference type="EMBL" id="QRGR01000045">
    <property type="protein sequence ID" value="RDV11112.1"/>
    <property type="molecule type" value="Genomic_DNA"/>
</dbReference>
<dbReference type="GO" id="GO:0006265">
    <property type="term" value="P:DNA topological change"/>
    <property type="evidence" value="ECO:0007669"/>
    <property type="project" value="InterPro"/>
</dbReference>
<dbReference type="InterPro" id="IPR012337">
    <property type="entry name" value="RNaseH-like_sf"/>
</dbReference>
<reference evidence="5" key="1">
    <citation type="submission" date="2018-08" db="EMBL/GenBank/DDBJ databases">
        <authorList>
            <person name="Liu Z.-W."/>
            <person name="Du Z.-J."/>
        </authorList>
    </citation>
    <scope>NUCLEOTIDE SEQUENCE [LARGE SCALE GENOMIC DNA]</scope>
    <source>
        <strain evidence="5">H4X</strain>
    </source>
</reference>
<gene>
    <name evidence="4" type="ORF">DXT99_25195</name>
</gene>
<sequence>MTNLQSVNIEDFGSCDKCGSGRMVKKFSSKNNQHFLSCNQYPRCKNAKPFRVNAPSTSITSTVEVKDEITNLFKINLSPFPRNLYILPEALKAEFPEAAYYDRTNLVTIRHDARLRDLPFNAEKVKQILYRYIRHKFSQHSGFAVLTKKFSEDKVNEVILPDTSHPSLGNSYLEYLKICQAFRFAIHYSEGQFYLSVEPTLRVMNQMSAATFSQLFSIDTLKKREDLECFYFKETGKAGKVRRKSLLKDVLDGSLGSNESLPIKAADIIPILSLSQMQGMVSWLAERGKVGFIDLNAKLKELTLLKSNERIATSLAVVKTIQKALNGRIASTSVTLDLQPASQSDFQQKINIQAEPNLRFDSIQDSKKSIKVKEGLAQFGAYDKPHNPIRILFFHAASATERIRQFASLLQNGEGGYYGFERHFHTSLEISYQAFEDVTFGVDLSKITLHSADENDLVVYQLPNSQIYTKTVVQAKLINSGIVSQCVREATVVNVNQYTLWNFALDLFVKAGYTPWTLYPNERLPNVDLFVGMSYSSKNEGGGGSKLLRTLACINVFSSDGEWHQTYYNSSSFEEGEKFDFEQRGKNVGQLIQEAVIAAQREQSTLKKIHIHYNKLFSKEEMHSIYYAVTEVIPDAILYFVSIAGNHTVRLFNPNNKDGSQHRGGGIVVNERQLYYCPSGYSQIKTTVRGTPVILRVRVQTMPEQYDFDIRDTAYHMQALTKLNYKSTFPLSTLPATIAFSKELAHTVNEFRAINQFTNIGVRNRLWWI</sequence>
<dbReference type="SMART" id="SM00950">
    <property type="entry name" value="Piwi"/>
    <property type="match status" value="1"/>
</dbReference>
<accession>A0A3D8L290</accession>
<dbReference type="Pfam" id="PF01396">
    <property type="entry name" value="Zn_ribbon_Top1"/>
    <property type="match status" value="1"/>
</dbReference>
<comment type="caution">
    <text evidence="4">The sequence shown here is derived from an EMBL/GenBank/DDBJ whole genome shotgun (WGS) entry which is preliminary data.</text>
</comment>
<dbReference type="SUPFAM" id="SSF53098">
    <property type="entry name" value="Ribonuclease H-like"/>
    <property type="match status" value="1"/>
</dbReference>
<proteinExistence type="inferred from homology"/>
<dbReference type="AlphaFoldDB" id="A0A3D8L290"/>
<feature type="domain" description="Piwi" evidence="3">
    <location>
        <begin position="457"/>
        <end position="753"/>
    </location>
</feature>
<comment type="similarity">
    <text evidence="1">Belongs to the argonaute family. Long pAgo subfamily.</text>
</comment>
<dbReference type="Gene3D" id="3.30.65.10">
    <property type="entry name" value="Bacterial Topoisomerase I, domain 1"/>
    <property type="match status" value="1"/>
</dbReference>
<keyword evidence="5" id="KW-1185">Reference proteome</keyword>
<dbReference type="RefSeq" id="WP_115568365.1">
    <property type="nucleotide sequence ID" value="NZ_QRGR01000045.1"/>
</dbReference>
<dbReference type="OrthoDB" id="580851at2"/>
<evidence type="ECO:0000313" key="4">
    <source>
        <dbReference type="EMBL" id="RDV11112.1"/>
    </source>
</evidence>
<dbReference type="GO" id="GO:0005694">
    <property type="term" value="C:chromosome"/>
    <property type="evidence" value="ECO:0007669"/>
    <property type="project" value="InterPro"/>
</dbReference>
<dbReference type="Pfam" id="PF02171">
    <property type="entry name" value="Piwi"/>
    <property type="match status" value="1"/>
</dbReference>
<evidence type="ECO:0000256" key="2">
    <source>
        <dbReference type="ARBA" id="ARBA00035032"/>
    </source>
</evidence>
<evidence type="ECO:0000313" key="5">
    <source>
        <dbReference type="Proteomes" id="UP000256708"/>
    </source>
</evidence>
<evidence type="ECO:0000256" key="1">
    <source>
        <dbReference type="ARBA" id="ARBA00035012"/>
    </source>
</evidence>
<organism evidence="4 5">
    <name type="scientific">Pontibacter diazotrophicus</name>
    <dbReference type="NCBI Taxonomy" id="1400979"/>
    <lineage>
        <taxon>Bacteria</taxon>
        <taxon>Pseudomonadati</taxon>
        <taxon>Bacteroidota</taxon>
        <taxon>Cytophagia</taxon>
        <taxon>Cytophagales</taxon>
        <taxon>Hymenobacteraceae</taxon>
        <taxon>Pontibacter</taxon>
    </lineage>
</organism>
<evidence type="ECO:0000259" key="3">
    <source>
        <dbReference type="SMART" id="SM00950"/>
    </source>
</evidence>
<dbReference type="InterPro" id="IPR036397">
    <property type="entry name" value="RNaseH_sf"/>
</dbReference>
<protein>
    <recommendedName>
        <fullName evidence="2">Protein argonaute</fullName>
    </recommendedName>
</protein>
<dbReference type="GO" id="GO:0003916">
    <property type="term" value="F:DNA topoisomerase activity"/>
    <property type="evidence" value="ECO:0007669"/>
    <property type="project" value="InterPro"/>
</dbReference>
<dbReference type="InterPro" id="IPR003165">
    <property type="entry name" value="Piwi"/>
</dbReference>
<name>A0A3D8L290_9BACT</name>
<dbReference type="Proteomes" id="UP000256708">
    <property type="component" value="Unassembled WGS sequence"/>
</dbReference>
<dbReference type="GO" id="GO:0003677">
    <property type="term" value="F:DNA binding"/>
    <property type="evidence" value="ECO:0007669"/>
    <property type="project" value="InterPro"/>
</dbReference>
<dbReference type="Gene3D" id="3.30.420.10">
    <property type="entry name" value="Ribonuclease H-like superfamily/Ribonuclease H"/>
    <property type="match status" value="1"/>
</dbReference>
<dbReference type="Gene3D" id="3.40.50.2300">
    <property type="match status" value="1"/>
</dbReference>
<dbReference type="InterPro" id="IPR013498">
    <property type="entry name" value="Topo_IA_Znf"/>
</dbReference>